<dbReference type="Proteomes" id="UP001150569">
    <property type="component" value="Unassembled WGS sequence"/>
</dbReference>
<evidence type="ECO:0000313" key="2">
    <source>
        <dbReference type="Proteomes" id="UP001150569"/>
    </source>
</evidence>
<proteinExistence type="predicted"/>
<dbReference type="EMBL" id="JANBPT010000219">
    <property type="protein sequence ID" value="KAJ1925529.1"/>
    <property type="molecule type" value="Genomic_DNA"/>
</dbReference>
<protein>
    <submittedName>
        <fullName evidence="1">Uncharacterized protein</fullName>
    </submittedName>
</protein>
<reference evidence="1" key="1">
    <citation type="submission" date="2022-07" db="EMBL/GenBank/DDBJ databases">
        <title>Phylogenomic reconstructions and comparative analyses of Kickxellomycotina fungi.</title>
        <authorList>
            <person name="Reynolds N.K."/>
            <person name="Stajich J.E."/>
            <person name="Barry K."/>
            <person name="Grigoriev I.V."/>
            <person name="Crous P."/>
            <person name="Smith M.E."/>
        </authorList>
    </citation>
    <scope>NUCLEOTIDE SEQUENCE</scope>
    <source>
        <strain evidence="1">RSA 861</strain>
    </source>
</reference>
<organism evidence="1 2">
    <name type="scientific">Tieghemiomyces parasiticus</name>
    <dbReference type="NCBI Taxonomy" id="78921"/>
    <lineage>
        <taxon>Eukaryota</taxon>
        <taxon>Fungi</taxon>
        <taxon>Fungi incertae sedis</taxon>
        <taxon>Zoopagomycota</taxon>
        <taxon>Kickxellomycotina</taxon>
        <taxon>Dimargaritomycetes</taxon>
        <taxon>Dimargaritales</taxon>
        <taxon>Dimargaritaceae</taxon>
        <taxon>Tieghemiomyces</taxon>
    </lineage>
</organism>
<name>A0A9W8AFR9_9FUNG</name>
<evidence type="ECO:0000313" key="1">
    <source>
        <dbReference type="EMBL" id="KAJ1925529.1"/>
    </source>
</evidence>
<accession>A0A9W8AFR9</accession>
<gene>
    <name evidence="1" type="ORF">IWQ60_004505</name>
</gene>
<keyword evidence="2" id="KW-1185">Reference proteome</keyword>
<sequence length="253" mass="28598">MKTRVIKTPSFSNYLLKLPDRAESTHPGWLGNTPFPQPDFLARGTSSELHEPLRPDHHGCAVWNATVDFLAAFADESTARLAAAHDYSLATVRYAVERCRVVWPRNDIDRARILWTVMGSLDVVRGLFVFFLDTSQRLTPDLAEGSAGRVRYEYLLQVVPRFTLLTQWLGLVNAILLSGIEEPAWMVPVVDRYFSHMNILKDNLIVRPQVIRDEMQLVARPGSRLYGLLDGFRVAASELGRVIYPEVSSETDT</sequence>
<dbReference type="AlphaFoldDB" id="A0A9W8AFR9"/>
<comment type="caution">
    <text evidence="1">The sequence shown here is derived from an EMBL/GenBank/DDBJ whole genome shotgun (WGS) entry which is preliminary data.</text>
</comment>